<dbReference type="RefSeq" id="WP_128359583.1">
    <property type="nucleotide sequence ID" value="NZ_CP053840.1"/>
</dbReference>
<reference evidence="1 2" key="1">
    <citation type="submission" date="2020-05" db="EMBL/GenBank/DDBJ databases">
        <title>Complete genome sequencing of Campylobacter and Arcobacter type strains.</title>
        <authorList>
            <person name="Miller W.G."/>
            <person name="Yee E."/>
        </authorList>
    </citation>
    <scope>NUCLEOTIDE SEQUENCE [LARGE SCALE GENOMIC DNA]</scope>
    <source>
        <strain evidence="1 2">LMG 26156</strain>
    </source>
</reference>
<accession>A0AAE7E4Y7</accession>
<dbReference type="AlphaFoldDB" id="A0AAE7E4Y7"/>
<keyword evidence="2" id="KW-1185">Reference proteome</keyword>
<sequence>MKKIAILQSNYIPWKGYFDLINMVDEFILYDDVQYTKNDWRNRNKIKTSQGIKWLTIPVYQKKLEQKIKDTKINDKKWNIKHWKNISQNYVKAEYFKDFKDMFEELYLNCDEEYLSQINYKFIMAINQILGIKTKIRFSSEFNLKTQQGKTEKLLDICKYCNANIYISGPAAKGYFDENLANKNNIKVEWMDYSGYKEYKQLYPPFEHGVTILDLIFNTGPNVKKYLKKGV</sequence>
<dbReference type="Proteomes" id="UP000503482">
    <property type="component" value="Chromosome"/>
</dbReference>
<dbReference type="KEGG" id="avp:AVENP_2920"/>
<evidence type="ECO:0000313" key="1">
    <source>
        <dbReference type="EMBL" id="QKF68395.1"/>
    </source>
</evidence>
<dbReference type="InterPro" id="IPR014985">
    <property type="entry name" value="WbqC"/>
</dbReference>
<evidence type="ECO:0000313" key="2">
    <source>
        <dbReference type="Proteomes" id="UP000503482"/>
    </source>
</evidence>
<organism evidence="1 2">
    <name type="scientific">Arcobacter venerupis</name>
    <dbReference type="NCBI Taxonomy" id="1054033"/>
    <lineage>
        <taxon>Bacteria</taxon>
        <taxon>Pseudomonadati</taxon>
        <taxon>Campylobacterota</taxon>
        <taxon>Epsilonproteobacteria</taxon>
        <taxon>Campylobacterales</taxon>
        <taxon>Arcobacteraceae</taxon>
        <taxon>Arcobacter</taxon>
    </lineage>
</organism>
<gene>
    <name evidence="1" type="ORF">AVENP_2920</name>
</gene>
<proteinExistence type="predicted"/>
<dbReference type="EMBL" id="CP053840">
    <property type="protein sequence ID" value="QKF68395.1"/>
    <property type="molecule type" value="Genomic_DNA"/>
</dbReference>
<name>A0AAE7E4Y7_9BACT</name>
<dbReference type="Pfam" id="PF08889">
    <property type="entry name" value="WbqC"/>
    <property type="match status" value="1"/>
</dbReference>
<protein>
    <submittedName>
        <fullName evidence="1">WbqC family protein</fullName>
    </submittedName>
</protein>